<name>A0A9X8EIW9_PSEPU</name>
<dbReference type="EMBL" id="RJUR01000011">
    <property type="protein sequence ID" value="ROQ52809.1"/>
    <property type="molecule type" value="Genomic_DNA"/>
</dbReference>
<dbReference type="AlphaFoldDB" id="A0A9X8EIW9"/>
<accession>A0A9X8EIW9</accession>
<reference evidence="1 2" key="1">
    <citation type="submission" date="2018-11" db="EMBL/GenBank/DDBJ databases">
        <title>Genomic analyses of the natural microbiome of Caenorhabditis elegans.</title>
        <authorList>
            <person name="Samuel B."/>
        </authorList>
    </citation>
    <scope>NUCLEOTIDE SEQUENCE [LARGE SCALE GENOMIC DNA]</scope>
    <source>
        <strain evidence="1 2">BIGb0473</strain>
    </source>
</reference>
<dbReference type="RefSeq" id="WP_058541323.1">
    <property type="nucleotide sequence ID" value="NZ_LKGZ01000023.1"/>
</dbReference>
<organism evidence="1 2">
    <name type="scientific">Pseudomonas putida</name>
    <name type="common">Arthrobacter siderocapsulatus</name>
    <dbReference type="NCBI Taxonomy" id="303"/>
    <lineage>
        <taxon>Bacteria</taxon>
        <taxon>Pseudomonadati</taxon>
        <taxon>Pseudomonadota</taxon>
        <taxon>Gammaproteobacteria</taxon>
        <taxon>Pseudomonadales</taxon>
        <taxon>Pseudomonadaceae</taxon>
        <taxon>Pseudomonas</taxon>
    </lineage>
</organism>
<evidence type="ECO:0000313" key="1">
    <source>
        <dbReference type="EMBL" id="ROQ52809.1"/>
    </source>
</evidence>
<dbReference type="Proteomes" id="UP000269115">
    <property type="component" value="Unassembled WGS sequence"/>
</dbReference>
<evidence type="ECO:0000313" key="2">
    <source>
        <dbReference type="Proteomes" id="UP000269115"/>
    </source>
</evidence>
<proteinExistence type="predicted"/>
<sequence>MSRYAIAVTAADHKPGIVKLLRQWSADSIGELMRKVGTQTPVVLFDTTDFALEVPSEQGTVTQQQTLLAIIDALEQAGASLRITHHAGTLVEPLTREMLENLFESELLYLGQEHD</sequence>
<protein>
    <submittedName>
        <fullName evidence="1">Uncharacterized protein</fullName>
    </submittedName>
</protein>
<comment type="caution">
    <text evidence="1">The sequence shown here is derived from an EMBL/GenBank/DDBJ whole genome shotgun (WGS) entry which is preliminary data.</text>
</comment>
<gene>
    <name evidence="1" type="ORF">EDF85_0544</name>
</gene>